<evidence type="ECO:0000256" key="7">
    <source>
        <dbReference type="ARBA" id="ARBA00023136"/>
    </source>
</evidence>
<feature type="transmembrane region" description="Helical" evidence="8">
    <location>
        <begin position="375"/>
        <end position="398"/>
    </location>
</feature>
<evidence type="ECO:0000256" key="4">
    <source>
        <dbReference type="ARBA" id="ARBA00022679"/>
    </source>
</evidence>
<comment type="subcellular location">
    <subcellularLocation>
        <location evidence="1">Cell membrane</location>
        <topology evidence="1">Multi-pass membrane protein</topology>
    </subcellularLocation>
</comment>
<dbReference type="PANTHER" id="PTHR33908:SF11">
    <property type="entry name" value="MEMBRANE PROTEIN"/>
    <property type="match status" value="1"/>
</dbReference>
<keyword evidence="3" id="KW-0328">Glycosyltransferase</keyword>
<dbReference type="InterPro" id="IPR050297">
    <property type="entry name" value="LipidA_mod_glycosyltrf_83"/>
</dbReference>
<dbReference type="GO" id="GO:0016763">
    <property type="term" value="F:pentosyltransferase activity"/>
    <property type="evidence" value="ECO:0007669"/>
    <property type="project" value="TreeGrafter"/>
</dbReference>
<keyword evidence="7 8" id="KW-0472">Membrane</keyword>
<dbReference type="GO" id="GO:0005886">
    <property type="term" value="C:plasma membrane"/>
    <property type="evidence" value="ECO:0007669"/>
    <property type="project" value="UniProtKB-SubCell"/>
</dbReference>
<evidence type="ECO:0000256" key="6">
    <source>
        <dbReference type="ARBA" id="ARBA00022989"/>
    </source>
</evidence>
<keyword evidence="2" id="KW-1003">Cell membrane</keyword>
<keyword evidence="5 8" id="KW-0812">Transmembrane</keyword>
<comment type="caution">
    <text evidence="10">The sequence shown here is derived from an EMBL/GenBank/DDBJ whole genome shotgun (WGS) entry which is preliminary data.</text>
</comment>
<feature type="transmembrane region" description="Helical" evidence="8">
    <location>
        <begin position="297"/>
        <end position="315"/>
    </location>
</feature>
<sequence length="437" mass="47133">MVLLGLALRLHDYTLAPAFTDNADEVQFTWAGLNLLLHGDAYTWSYFPGYASHTRFDAFGTNYPLVHHWLDHPPLFSYLMGGWALLAGSRDMASTGPQVVRLPPILLSTTAVLLSYLLGRRLLGRWAALLGAALLAVTPAAVLLGREAEPEALLAVLFLLALWAGVLITEEKGGRSVQALLLTLCLLAPLAKVSGIAVGGSLAVCLLVCGRWRVALAAAAAGAGGLLIWLLYGALVDWQLFLHITELQAQNRRGVLTGFDLIQSVAGVNRRLRDGWWLLGWIGLGALSVGRERRAALFLAWPAIAYAGAIALLAGEQNTQQYGWYKWMAYPEVYLAAGWLAWQAFRRRSLPLALLLLLTGWATATNWWLGGGEEWTPAPILLALLLALPVLAAALAAWRPRPPYPTVARILIGAALGTALLGSAIQSFGVAALYARL</sequence>
<feature type="transmembrane region" description="Helical" evidence="8">
    <location>
        <begin position="410"/>
        <end position="435"/>
    </location>
</feature>
<name>A0A934NB57_9BACT</name>
<feature type="transmembrane region" description="Helical" evidence="8">
    <location>
        <begin position="152"/>
        <end position="169"/>
    </location>
</feature>
<feature type="transmembrane region" description="Helical" evidence="8">
    <location>
        <begin position="124"/>
        <end position="145"/>
    </location>
</feature>
<protein>
    <submittedName>
        <fullName evidence="10">Glycosyltransferase family 39 protein</fullName>
    </submittedName>
</protein>
<proteinExistence type="predicted"/>
<dbReference type="GO" id="GO:0009103">
    <property type="term" value="P:lipopolysaccharide biosynthetic process"/>
    <property type="evidence" value="ECO:0007669"/>
    <property type="project" value="UniProtKB-ARBA"/>
</dbReference>
<organism evidence="10 11">
    <name type="scientific">Candidatus Dormiibacter inghamiae</name>
    <dbReference type="NCBI Taxonomy" id="3127013"/>
    <lineage>
        <taxon>Bacteria</taxon>
        <taxon>Bacillati</taxon>
        <taxon>Candidatus Dormiibacterota</taxon>
        <taxon>Candidatus Dormibacteria</taxon>
        <taxon>Candidatus Dormibacterales</taxon>
        <taxon>Candidatus Dormibacteraceae</taxon>
        <taxon>Candidatus Dormiibacter</taxon>
    </lineage>
</organism>
<feature type="transmembrane region" description="Helical" evidence="8">
    <location>
        <begin position="214"/>
        <end position="232"/>
    </location>
</feature>
<evidence type="ECO:0000256" key="8">
    <source>
        <dbReference type="SAM" id="Phobius"/>
    </source>
</evidence>
<dbReference type="AlphaFoldDB" id="A0A934NB57"/>
<dbReference type="Pfam" id="PF13231">
    <property type="entry name" value="PMT_2"/>
    <property type="match status" value="1"/>
</dbReference>
<feature type="transmembrane region" description="Helical" evidence="8">
    <location>
        <begin position="275"/>
        <end position="290"/>
    </location>
</feature>
<dbReference type="EMBL" id="JAEKNQ010000013">
    <property type="protein sequence ID" value="MBJ7602121.1"/>
    <property type="molecule type" value="Genomic_DNA"/>
</dbReference>
<evidence type="ECO:0000256" key="2">
    <source>
        <dbReference type="ARBA" id="ARBA00022475"/>
    </source>
</evidence>
<evidence type="ECO:0000259" key="9">
    <source>
        <dbReference type="Pfam" id="PF13231"/>
    </source>
</evidence>
<evidence type="ECO:0000256" key="3">
    <source>
        <dbReference type="ARBA" id="ARBA00022676"/>
    </source>
</evidence>
<feature type="domain" description="Glycosyltransferase RgtA/B/C/D-like" evidence="9">
    <location>
        <begin position="71"/>
        <end position="228"/>
    </location>
</feature>
<feature type="transmembrane region" description="Helical" evidence="8">
    <location>
        <begin position="181"/>
        <end position="207"/>
    </location>
</feature>
<dbReference type="PANTHER" id="PTHR33908">
    <property type="entry name" value="MANNOSYLTRANSFERASE YKCB-RELATED"/>
    <property type="match status" value="1"/>
</dbReference>
<feature type="transmembrane region" description="Helical" evidence="8">
    <location>
        <begin position="352"/>
        <end position="369"/>
    </location>
</feature>
<keyword evidence="6 8" id="KW-1133">Transmembrane helix</keyword>
<feature type="transmembrane region" description="Helical" evidence="8">
    <location>
        <begin position="327"/>
        <end position="345"/>
    </location>
</feature>
<reference evidence="10 11" key="1">
    <citation type="submission" date="2020-10" db="EMBL/GenBank/DDBJ databases">
        <title>Ca. Dormibacterota MAGs.</title>
        <authorList>
            <person name="Montgomery K."/>
        </authorList>
    </citation>
    <scope>NUCLEOTIDE SEQUENCE [LARGE SCALE GENOMIC DNA]</scope>
    <source>
        <strain evidence="10">SC8811_S16_3</strain>
    </source>
</reference>
<dbReference type="InterPro" id="IPR038731">
    <property type="entry name" value="RgtA/B/C-like"/>
</dbReference>
<gene>
    <name evidence="10" type="ORF">JF888_02835</name>
</gene>
<accession>A0A934NB57</accession>
<dbReference type="Proteomes" id="UP000620075">
    <property type="component" value="Unassembled WGS sequence"/>
</dbReference>
<keyword evidence="4" id="KW-0808">Transferase</keyword>
<evidence type="ECO:0000256" key="1">
    <source>
        <dbReference type="ARBA" id="ARBA00004651"/>
    </source>
</evidence>
<evidence type="ECO:0000313" key="10">
    <source>
        <dbReference type="EMBL" id="MBJ7602121.1"/>
    </source>
</evidence>
<evidence type="ECO:0000313" key="11">
    <source>
        <dbReference type="Proteomes" id="UP000620075"/>
    </source>
</evidence>
<evidence type="ECO:0000256" key="5">
    <source>
        <dbReference type="ARBA" id="ARBA00022692"/>
    </source>
</evidence>